<dbReference type="AlphaFoldDB" id="A0A8J3I239"/>
<protein>
    <recommendedName>
        <fullName evidence="4">DUF3102 domain-containing protein</fullName>
    </recommendedName>
</protein>
<evidence type="ECO:0000256" key="1">
    <source>
        <dbReference type="SAM" id="Coils"/>
    </source>
</evidence>
<dbReference type="EMBL" id="BNJF01000004">
    <property type="protein sequence ID" value="GHO48632.1"/>
    <property type="molecule type" value="Genomic_DNA"/>
</dbReference>
<dbReference type="InterPro" id="IPR021451">
    <property type="entry name" value="DUF3102"/>
</dbReference>
<dbReference type="Proteomes" id="UP000612362">
    <property type="component" value="Unassembled WGS sequence"/>
</dbReference>
<feature type="coiled-coil region" evidence="1">
    <location>
        <begin position="146"/>
        <end position="194"/>
    </location>
</feature>
<gene>
    <name evidence="2" type="ORF">KSX_67950</name>
</gene>
<proteinExistence type="predicted"/>
<keyword evidence="3" id="KW-1185">Reference proteome</keyword>
<reference evidence="2" key="1">
    <citation type="submission" date="2020-10" db="EMBL/GenBank/DDBJ databases">
        <title>Taxonomic study of unclassified bacteria belonging to the class Ktedonobacteria.</title>
        <authorList>
            <person name="Yabe S."/>
            <person name="Wang C.M."/>
            <person name="Zheng Y."/>
            <person name="Sakai Y."/>
            <person name="Cavaletti L."/>
            <person name="Monciardini P."/>
            <person name="Donadio S."/>
        </authorList>
    </citation>
    <scope>NUCLEOTIDE SEQUENCE</scope>
    <source>
        <strain evidence="2">SOSP1-1</strain>
    </source>
</reference>
<accession>A0A8J3I239</accession>
<name>A0A8J3I239_9CHLR</name>
<comment type="caution">
    <text evidence="2">The sequence shown here is derived from an EMBL/GenBank/DDBJ whole genome shotgun (WGS) entry which is preliminary data.</text>
</comment>
<keyword evidence="1" id="KW-0175">Coiled coil</keyword>
<evidence type="ECO:0000313" key="2">
    <source>
        <dbReference type="EMBL" id="GHO48632.1"/>
    </source>
</evidence>
<sequence length="337" mass="38375">MNHDDPRSQTSGVAQPIPITEQIQPDTLSFGYEALSPQDRAFVEQKTAETLHLLRRTAEGAIAIGYNLQAVRERLPHGQFMQWVQRELGMRRQTCQNFLNVASAYGERLHLAKQLPLKVLYELAAAPEAIRQQVETTQIPTTIDAIRAAKADLKAAQEAEMQARRETEVMRQELANLQARSEEIERARTDAQEALFHLQGERQSWEQEMHEEGKEPIIPPDIEQRLHTLHTQIETLTTQRDALSAQVAKMGEQMRGAVLQHNALPAAQKFRQRWRKVAADMLLSGTQFIAQQPSPLELEGLEMEDWTTLERIEALLEQVQKMVQHIHTTSSHVIDAK</sequence>
<evidence type="ECO:0000313" key="3">
    <source>
        <dbReference type="Proteomes" id="UP000612362"/>
    </source>
</evidence>
<evidence type="ECO:0008006" key="4">
    <source>
        <dbReference type="Google" id="ProtNLM"/>
    </source>
</evidence>
<organism evidence="2 3">
    <name type="scientific">Ktedonospora formicarum</name>
    <dbReference type="NCBI Taxonomy" id="2778364"/>
    <lineage>
        <taxon>Bacteria</taxon>
        <taxon>Bacillati</taxon>
        <taxon>Chloroflexota</taxon>
        <taxon>Ktedonobacteria</taxon>
        <taxon>Ktedonobacterales</taxon>
        <taxon>Ktedonobacteraceae</taxon>
        <taxon>Ktedonospora</taxon>
    </lineage>
</organism>
<dbReference type="RefSeq" id="WP_220197819.1">
    <property type="nucleotide sequence ID" value="NZ_BNJF01000004.1"/>
</dbReference>
<dbReference type="Pfam" id="PF11300">
    <property type="entry name" value="DUF3102"/>
    <property type="match status" value="1"/>
</dbReference>